<accession>A0A2Z4MBU2</accession>
<feature type="transmembrane region" description="Helical" evidence="9">
    <location>
        <begin position="527"/>
        <end position="551"/>
    </location>
</feature>
<evidence type="ECO:0000256" key="3">
    <source>
        <dbReference type="ARBA" id="ARBA00022538"/>
    </source>
</evidence>
<evidence type="ECO:0000256" key="6">
    <source>
        <dbReference type="ARBA" id="ARBA00022989"/>
    </source>
</evidence>
<dbReference type="GO" id="GO:0030955">
    <property type="term" value="F:potassium ion binding"/>
    <property type="evidence" value="ECO:0007669"/>
    <property type="project" value="UniProtKB-UniRule"/>
</dbReference>
<keyword evidence="2 9" id="KW-1003">Cell membrane</keyword>
<evidence type="ECO:0000313" key="10">
    <source>
        <dbReference type="EMBL" id="AWX53956.1"/>
    </source>
</evidence>
<feature type="transmembrane region" description="Helical" evidence="9">
    <location>
        <begin position="132"/>
        <end position="152"/>
    </location>
</feature>
<proteinExistence type="inferred from homology"/>
<reference evidence="10 11" key="1">
    <citation type="journal article" date="2015" name="Genome Announc.">
        <title>Draft Genome Sequence of Brevibacillus brevis DZQ7, a Plant Growth-Promoting Rhizobacterium with Broad-Spectrum Antimicrobial Activity.</title>
        <authorList>
            <person name="Hou Q."/>
            <person name="Wang C."/>
            <person name="Hou X."/>
            <person name="Xia Z."/>
            <person name="Ye J."/>
            <person name="Liu K."/>
            <person name="Liu H."/>
            <person name="Wang J."/>
            <person name="Guo H."/>
            <person name="Yu X."/>
            <person name="Yang Y."/>
            <person name="Du B."/>
            <person name="Ding Y."/>
        </authorList>
    </citation>
    <scope>NUCLEOTIDE SEQUENCE [LARGE SCALE GENOMIC DNA]</scope>
    <source>
        <strain evidence="10 11">DZQ7</strain>
    </source>
</reference>
<keyword evidence="5 9" id="KW-0630">Potassium</keyword>
<keyword evidence="1 9" id="KW-0813">Transport</keyword>
<organism evidence="10 11">
    <name type="scientific">Brevibacillus brevis</name>
    <name type="common">Bacillus brevis</name>
    <dbReference type="NCBI Taxonomy" id="1393"/>
    <lineage>
        <taxon>Bacteria</taxon>
        <taxon>Bacillati</taxon>
        <taxon>Bacillota</taxon>
        <taxon>Bacilli</taxon>
        <taxon>Bacillales</taxon>
        <taxon>Paenibacillaceae</taxon>
        <taxon>Brevibacillus</taxon>
    </lineage>
</organism>
<dbReference type="AlphaFoldDB" id="A0A2Z4MBU2"/>
<dbReference type="GO" id="GO:0008556">
    <property type="term" value="F:P-type potassium transmembrane transporter activity"/>
    <property type="evidence" value="ECO:0007669"/>
    <property type="project" value="InterPro"/>
</dbReference>
<dbReference type="PIRSF" id="PIRSF001294">
    <property type="entry name" value="K_ATPaseA"/>
    <property type="match status" value="1"/>
</dbReference>
<feature type="transmembrane region" description="Helical" evidence="9">
    <location>
        <begin position="375"/>
        <end position="394"/>
    </location>
</feature>
<evidence type="ECO:0000256" key="7">
    <source>
        <dbReference type="ARBA" id="ARBA00023065"/>
    </source>
</evidence>
<feature type="transmembrane region" description="Helical" evidence="9">
    <location>
        <begin position="6"/>
        <end position="25"/>
    </location>
</feature>
<feature type="transmembrane region" description="Helical" evidence="9">
    <location>
        <begin position="279"/>
        <end position="298"/>
    </location>
</feature>
<evidence type="ECO:0000256" key="4">
    <source>
        <dbReference type="ARBA" id="ARBA00022692"/>
    </source>
</evidence>
<dbReference type="GO" id="GO:0005886">
    <property type="term" value="C:plasma membrane"/>
    <property type="evidence" value="ECO:0007669"/>
    <property type="project" value="UniProtKB-SubCell"/>
</dbReference>
<feature type="transmembrane region" description="Helical" evidence="9">
    <location>
        <begin position="173"/>
        <end position="192"/>
    </location>
</feature>
<sequence>MDFIQIALVLVVLFVLAIPMGKYLARSFSLETTRLDRVFGGVEKAIYKLSGIRVADMTWKQYAMAVLVSNISMVAIAYLLLRLQGMLPGNPSGIAAMEPLLSFNTAVSFLTNTNLQHYSGESGLSYLSQMLVIIYLMFTTPATGIAVVMAFMRGLTGQRSIGNYYVDLVRAHTRVLIPLAIVVTLLLVSQGVPQTMEPTATATTISGTEQQIARGPVASLVSIKHLGTNGGGFFGVNSSHPFENPTPLTNVIEILSMFLIPAALPFAFGFLAKSRKQGWVIFGAMFVMFLAFLITAYANEVNGNPALERAGLSQQMGSMEGKEVRFGIAQSALFTAVTTAATTGTVNNMHDTLTPLGGLVPLGEMMLNCVFGGDGVGTINILMYAILAVFLAGLMVGRTPEFLGRKIEGKEMKLIAIAILVHPLIILAPTAIALATEMGSSAVSNPGFHGISQVLYEYTSSAANNGSGFEGLADNTPFWNISTGLVMLFGRYVSIITMLAVAGSLLAKTPVPETMGTLRTDNSVFTVILIATVVIVGALTFLPVLALGPIAEWLTIR</sequence>
<dbReference type="Pfam" id="PF03814">
    <property type="entry name" value="KdpA"/>
    <property type="match status" value="1"/>
</dbReference>
<protein>
    <recommendedName>
        <fullName evidence="9">Potassium-transporting ATPase potassium-binding subunit</fullName>
    </recommendedName>
    <alternativeName>
        <fullName evidence="9">ATP phosphohydrolase [potassium-transporting] A chain</fullName>
    </alternativeName>
    <alternativeName>
        <fullName evidence="9">Potassium-binding and translocating subunit A</fullName>
    </alternativeName>
    <alternativeName>
        <fullName evidence="9">Potassium-translocating ATPase A chain</fullName>
    </alternativeName>
</protein>
<comment type="function">
    <text evidence="9">Part of the high-affinity ATP-driven potassium transport (or Kdp) system, which catalyzes the hydrolysis of ATP coupled with the electrogenic transport of potassium into the cytoplasm. This subunit binds the extracellular potassium ions and delivers the ions to the membrane domain of KdpB through an intramembrane tunnel.</text>
</comment>
<gene>
    <name evidence="9" type="primary">kdpA</name>
    <name evidence="10" type="ORF">AB432_002280</name>
</gene>
<comment type="subunit">
    <text evidence="9">The system is composed of three essential subunits: KdpA, KdpB and KdpC.</text>
</comment>
<evidence type="ECO:0000256" key="1">
    <source>
        <dbReference type="ARBA" id="ARBA00022448"/>
    </source>
</evidence>
<keyword evidence="7 9" id="KW-0406">Ion transport</keyword>
<comment type="similarity">
    <text evidence="9">Belongs to the KdpA family.</text>
</comment>
<feature type="transmembrane region" description="Helical" evidence="9">
    <location>
        <begin position="62"/>
        <end position="81"/>
    </location>
</feature>
<keyword evidence="6 9" id="KW-1133">Transmembrane helix</keyword>
<dbReference type="InterPro" id="IPR004623">
    <property type="entry name" value="KdpA"/>
</dbReference>
<feature type="transmembrane region" description="Helical" evidence="9">
    <location>
        <begin position="251"/>
        <end position="272"/>
    </location>
</feature>
<dbReference type="NCBIfam" id="TIGR00680">
    <property type="entry name" value="kdpA"/>
    <property type="match status" value="1"/>
</dbReference>
<feature type="transmembrane region" description="Helical" evidence="9">
    <location>
        <begin position="414"/>
        <end position="435"/>
    </location>
</feature>
<dbReference type="RefSeq" id="WP_048036121.1">
    <property type="nucleotide sequence ID" value="NZ_CP030117.1"/>
</dbReference>
<dbReference type="PANTHER" id="PTHR30607">
    <property type="entry name" value="POTASSIUM-TRANSPORTING ATPASE A CHAIN"/>
    <property type="match status" value="1"/>
</dbReference>
<feature type="transmembrane region" description="Helical" evidence="9">
    <location>
        <begin position="485"/>
        <end position="507"/>
    </location>
</feature>
<dbReference type="Proteomes" id="UP000036061">
    <property type="component" value="Chromosome"/>
</dbReference>
<evidence type="ECO:0000313" key="11">
    <source>
        <dbReference type="Proteomes" id="UP000036061"/>
    </source>
</evidence>
<dbReference type="HAMAP" id="MF_00275">
    <property type="entry name" value="KdpA"/>
    <property type="match status" value="1"/>
</dbReference>
<dbReference type="EMBL" id="CP030117">
    <property type="protein sequence ID" value="AWX53956.1"/>
    <property type="molecule type" value="Genomic_DNA"/>
</dbReference>
<name>A0A2Z4MBU2_BREBE</name>
<keyword evidence="4 9" id="KW-0812">Transmembrane</keyword>
<dbReference type="PANTHER" id="PTHR30607:SF2">
    <property type="entry name" value="POTASSIUM-TRANSPORTING ATPASE POTASSIUM-BINDING SUBUNIT"/>
    <property type="match status" value="1"/>
</dbReference>
<evidence type="ECO:0000256" key="5">
    <source>
        <dbReference type="ARBA" id="ARBA00022958"/>
    </source>
</evidence>
<comment type="subcellular location">
    <subcellularLocation>
        <location evidence="9">Cell membrane</location>
        <topology evidence="9">Multi-pass membrane protein</topology>
    </subcellularLocation>
</comment>
<keyword evidence="3 9" id="KW-0633">Potassium transport</keyword>
<evidence type="ECO:0000256" key="8">
    <source>
        <dbReference type="ARBA" id="ARBA00023136"/>
    </source>
</evidence>
<evidence type="ECO:0000256" key="9">
    <source>
        <dbReference type="HAMAP-Rule" id="MF_00275"/>
    </source>
</evidence>
<evidence type="ECO:0000256" key="2">
    <source>
        <dbReference type="ARBA" id="ARBA00022475"/>
    </source>
</evidence>
<keyword evidence="8 9" id="KW-0472">Membrane</keyword>